<dbReference type="EMBL" id="RZNX01000001">
    <property type="protein sequence ID" value="RUT36096.1"/>
    <property type="molecule type" value="Genomic_DNA"/>
</dbReference>
<organism evidence="1 2">
    <name type="scientific">Paenibacillus zeisoli</name>
    <dbReference type="NCBI Taxonomy" id="2496267"/>
    <lineage>
        <taxon>Bacteria</taxon>
        <taxon>Bacillati</taxon>
        <taxon>Bacillota</taxon>
        <taxon>Bacilli</taxon>
        <taxon>Bacillales</taxon>
        <taxon>Paenibacillaceae</taxon>
        <taxon>Paenibacillus</taxon>
    </lineage>
</organism>
<dbReference type="InterPro" id="IPR025942">
    <property type="entry name" value="SpoVIF"/>
</dbReference>
<gene>
    <name evidence="1" type="ORF">EJP77_03660</name>
</gene>
<proteinExistence type="predicted"/>
<dbReference type="OrthoDB" id="2660200at2"/>
<name>A0A3S1DCZ3_9BACL</name>
<evidence type="ECO:0000313" key="1">
    <source>
        <dbReference type="EMBL" id="RUT36096.1"/>
    </source>
</evidence>
<protein>
    <recommendedName>
        <fullName evidence="3">Stage VI sporulation protein F</fullName>
    </recommendedName>
</protein>
<evidence type="ECO:0008006" key="3">
    <source>
        <dbReference type="Google" id="ProtNLM"/>
    </source>
</evidence>
<dbReference type="Pfam" id="PF14069">
    <property type="entry name" value="SpoVIF"/>
    <property type="match status" value="1"/>
</dbReference>
<keyword evidence="2" id="KW-1185">Reference proteome</keyword>
<sequence length="113" mass="12147">MPTPFLCISHTLSVTTARGGENLNKNISKEALNAINKKTGKPITENAVKKLASTVKPSTLQSETQLRQLIKQVSAMANVPVSEATINEIVGAVKKSGMNPSNMEALMKLMLKK</sequence>
<reference evidence="1 2" key="1">
    <citation type="submission" date="2018-12" db="EMBL/GenBank/DDBJ databases">
        <authorList>
            <person name="Sun L."/>
            <person name="Chen Z."/>
        </authorList>
    </citation>
    <scope>NUCLEOTIDE SEQUENCE [LARGE SCALE GENOMIC DNA]</scope>
    <source>
        <strain evidence="1 2">3-5-3</strain>
    </source>
</reference>
<evidence type="ECO:0000313" key="2">
    <source>
        <dbReference type="Proteomes" id="UP000272464"/>
    </source>
</evidence>
<accession>A0A3S1DCZ3</accession>
<comment type="caution">
    <text evidence="1">The sequence shown here is derived from an EMBL/GenBank/DDBJ whole genome shotgun (WGS) entry which is preliminary data.</text>
</comment>
<dbReference type="AlphaFoldDB" id="A0A3S1DCZ3"/>
<dbReference type="Proteomes" id="UP000272464">
    <property type="component" value="Unassembled WGS sequence"/>
</dbReference>